<reference evidence="5 6" key="1">
    <citation type="submission" date="2015-12" db="EMBL/GenBank/DDBJ databases">
        <title>Draft genome sequence of Streptomyces silvensis ATCC 53525, a producer of novel hormone antagonists.</title>
        <authorList>
            <person name="Johnston C.W."/>
            <person name="Li Y."/>
            <person name="Magarvey N.A."/>
        </authorList>
    </citation>
    <scope>NUCLEOTIDE SEQUENCE [LARGE SCALE GENOMIC DNA]</scope>
    <source>
        <strain evidence="5 6">ATCC 53525</strain>
    </source>
</reference>
<keyword evidence="2" id="KW-0238">DNA-binding</keyword>
<dbReference type="GO" id="GO:0005524">
    <property type="term" value="F:ATP binding"/>
    <property type="evidence" value="ECO:0007669"/>
    <property type="project" value="InterPro"/>
</dbReference>
<dbReference type="GO" id="GO:0003677">
    <property type="term" value="F:DNA binding"/>
    <property type="evidence" value="ECO:0007669"/>
    <property type="project" value="UniProtKB-KW"/>
</dbReference>
<dbReference type="Proteomes" id="UP000054804">
    <property type="component" value="Unassembled WGS sequence"/>
</dbReference>
<name>A0A0W7X249_9ACTN</name>
<evidence type="ECO:0000313" key="5">
    <source>
        <dbReference type="EMBL" id="KUF16859.1"/>
    </source>
</evidence>
<feature type="compositionally biased region" description="Low complexity" evidence="3">
    <location>
        <begin position="348"/>
        <end position="365"/>
    </location>
</feature>
<evidence type="ECO:0000256" key="3">
    <source>
        <dbReference type="SAM" id="MobiDB-lite"/>
    </source>
</evidence>
<dbReference type="GO" id="GO:0005829">
    <property type="term" value="C:cytosol"/>
    <property type="evidence" value="ECO:0007669"/>
    <property type="project" value="TreeGrafter"/>
</dbReference>
<evidence type="ECO:0000313" key="6">
    <source>
        <dbReference type="Proteomes" id="UP000054804"/>
    </source>
</evidence>
<dbReference type="InterPro" id="IPR036185">
    <property type="entry name" value="DNA_heli_DnaB-like_N_sf"/>
</dbReference>
<dbReference type="GO" id="GO:0006260">
    <property type="term" value="P:DNA replication"/>
    <property type="evidence" value="ECO:0007669"/>
    <property type="project" value="UniProtKB-KW"/>
</dbReference>
<dbReference type="OrthoDB" id="2970604at2"/>
<feature type="compositionally biased region" description="Basic and acidic residues" evidence="3">
    <location>
        <begin position="1"/>
        <end position="12"/>
    </location>
</feature>
<dbReference type="PANTHER" id="PTHR30153:SF2">
    <property type="entry name" value="REPLICATIVE DNA HELICASE"/>
    <property type="match status" value="1"/>
</dbReference>
<gene>
    <name evidence="5" type="ORF">AT728_23420</name>
</gene>
<keyword evidence="6" id="KW-1185">Reference proteome</keyword>
<dbReference type="EMBL" id="LOCL01000036">
    <property type="protein sequence ID" value="KUF16859.1"/>
    <property type="molecule type" value="Genomic_DNA"/>
</dbReference>
<proteinExistence type="predicted"/>
<feature type="region of interest" description="Disordered" evidence="3">
    <location>
        <begin position="336"/>
        <end position="375"/>
    </location>
</feature>
<accession>A0A0W7X249</accession>
<dbReference type="AlphaFoldDB" id="A0A0W7X249"/>
<dbReference type="InterPro" id="IPR007693">
    <property type="entry name" value="DNA_helicase_DnaB-like_N"/>
</dbReference>
<dbReference type="STRING" id="1765722.AT728_23420"/>
<feature type="region of interest" description="Disordered" evidence="3">
    <location>
        <begin position="1"/>
        <end position="23"/>
    </location>
</feature>
<dbReference type="InterPro" id="IPR016136">
    <property type="entry name" value="DNA_helicase_N/primase_C"/>
</dbReference>
<feature type="region of interest" description="Disordered" evidence="3">
    <location>
        <begin position="176"/>
        <end position="195"/>
    </location>
</feature>
<dbReference type="SUPFAM" id="SSF48024">
    <property type="entry name" value="N-terminal domain of DnaB helicase"/>
    <property type="match status" value="2"/>
</dbReference>
<keyword evidence="5" id="KW-0547">Nucleotide-binding</keyword>
<evidence type="ECO:0000259" key="4">
    <source>
        <dbReference type="Pfam" id="PF00772"/>
    </source>
</evidence>
<feature type="domain" description="DNA helicase DnaB-like N-terminal" evidence="4">
    <location>
        <begin position="198"/>
        <end position="276"/>
    </location>
</feature>
<dbReference type="PANTHER" id="PTHR30153">
    <property type="entry name" value="REPLICATIVE DNA HELICASE DNAB"/>
    <property type="match status" value="1"/>
</dbReference>
<keyword evidence="5" id="KW-0067">ATP-binding</keyword>
<dbReference type="RefSeq" id="WP_058849132.1">
    <property type="nucleotide sequence ID" value="NZ_LOCL01000036.1"/>
</dbReference>
<protein>
    <submittedName>
        <fullName evidence="5">Replicative DNA helicase</fullName>
    </submittedName>
</protein>
<organism evidence="5 6">
    <name type="scientific">Streptomyces silvensis</name>
    <dbReference type="NCBI Taxonomy" id="1765722"/>
    <lineage>
        <taxon>Bacteria</taxon>
        <taxon>Bacillati</taxon>
        <taxon>Actinomycetota</taxon>
        <taxon>Actinomycetes</taxon>
        <taxon>Kitasatosporales</taxon>
        <taxon>Streptomycetaceae</taxon>
        <taxon>Streptomyces</taxon>
    </lineage>
</organism>
<keyword evidence="5" id="KW-0378">Hydrolase</keyword>
<keyword evidence="1" id="KW-0235">DNA replication</keyword>
<evidence type="ECO:0000256" key="2">
    <source>
        <dbReference type="ARBA" id="ARBA00023125"/>
    </source>
</evidence>
<feature type="domain" description="DNA helicase DnaB-like N-terminal" evidence="4">
    <location>
        <begin position="27"/>
        <end position="124"/>
    </location>
</feature>
<dbReference type="Pfam" id="PF00772">
    <property type="entry name" value="DnaB"/>
    <property type="match status" value="2"/>
</dbReference>
<dbReference type="GO" id="GO:0003678">
    <property type="term" value="F:DNA helicase activity"/>
    <property type="evidence" value="ECO:0007669"/>
    <property type="project" value="InterPro"/>
</dbReference>
<sequence>MPHPTTPDKQDEHDEADGLPPPLPVHYAEQALLGALLLDPHRLGEIGVLEPEHFANHAHGALFAAMRTVPAPGPEQLRSSPSWLNSVLDVARPQAPGLSASHLHTLIRVCPRPGHAVSYARMIRADHARRSLRLHAARLAQTAIDTTLPHRAQTTMRQADTVTQFLDGLSGLFTPHPGSLPRTPLPPPPARSPEEDALDEERCLLATATAHPADVREMRWLIAADFVLPLHGGLWQCLTTLAHRGEPVDPITVLWQAQHRGLLTPGVDPAGLLVLLSTPAGSPEHWAEKILERSLLAHAADVAARITAYADDPANSPHQLITGSRRALADLTTLHTRWQQATGPPLPQTLRPARTPRAPRAGPSPRTAPPIRTTR</sequence>
<keyword evidence="5" id="KW-0347">Helicase</keyword>
<dbReference type="Gene3D" id="1.10.860.10">
    <property type="entry name" value="DNAb Helicase, Chain A"/>
    <property type="match status" value="2"/>
</dbReference>
<comment type="caution">
    <text evidence="5">The sequence shown here is derived from an EMBL/GenBank/DDBJ whole genome shotgun (WGS) entry which is preliminary data.</text>
</comment>
<evidence type="ECO:0000256" key="1">
    <source>
        <dbReference type="ARBA" id="ARBA00022705"/>
    </source>
</evidence>